<protein>
    <submittedName>
        <fullName evidence="1">2448_t:CDS:1</fullName>
    </submittedName>
</protein>
<sequence>MKPKDSDINESEIRFLSRISLTKILFDKLIEKHQTTDIYSDDVVRPFGLVHKHGHFHKQTKEKLAKFLSTYPLVQHPESSIDINDNPVERLERKINDFELFLRDYVVEEQQLDKANRSIENRDINLADNLLLDLDTSLPNNLLFDQENEHEEQLEDEDTQNSVIYVELSFNNWERVKQWINAFGLQQ</sequence>
<accession>A0ACA9JUK6</accession>
<evidence type="ECO:0000313" key="1">
    <source>
        <dbReference type="EMBL" id="CAG8436656.1"/>
    </source>
</evidence>
<comment type="caution">
    <text evidence="1">The sequence shown here is derived from an EMBL/GenBank/DDBJ whole genome shotgun (WGS) entry which is preliminary data.</text>
</comment>
<organism evidence="1 2">
    <name type="scientific">Scutellospora calospora</name>
    <dbReference type="NCBI Taxonomy" id="85575"/>
    <lineage>
        <taxon>Eukaryota</taxon>
        <taxon>Fungi</taxon>
        <taxon>Fungi incertae sedis</taxon>
        <taxon>Mucoromycota</taxon>
        <taxon>Glomeromycotina</taxon>
        <taxon>Glomeromycetes</taxon>
        <taxon>Diversisporales</taxon>
        <taxon>Gigasporaceae</taxon>
        <taxon>Scutellospora</taxon>
    </lineage>
</organism>
<keyword evidence="2" id="KW-1185">Reference proteome</keyword>
<proteinExistence type="predicted"/>
<reference evidence="1" key="1">
    <citation type="submission" date="2021-06" db="EMBL/GenBank/DDBJ databases">
        <authorList>
            <person name="Kallberg Y."/>
            <person name="Tangrot J."/>
            <person name="Rosling A."/>
        </authorList>
    </citation>
    <scope>NUCLEOTIDE SEQUENCE</scope>
    <source>
        <strain evidence="1">AU212A</strain>
    </source>
</reference>
<gene>
    <name evidence="1" type="ORF">SCALOS_LOCUS300</name>
</gene>
<name>A0ACA9JUK6_9GLOM</name>
<evidence type="ECO:0000313" key="2">
    <source>
        <dbReference type="Proteomes" id="UP000789860"/>
    </source>
</evidence>
<dbReference type="Proteomes" id="UP000789860">
    <property type="component" value="Unassembled WGS sequence"/>
</dbReference>
<dbReference type="EMBL" id="CAJVPM010000140">
    <property type="protein sequence ID" value="CAG8436656.1"/>
    <property type="molecule type" value="Genomic_DNA"/>
</dbReference>